<reference evidence="2 3" key="1">
    <citation type="submission" date="2018-06" db="EMBL/GenBank/DDBJ databases">
        <authorList>
            <consortium name="Pathogen Informatics"/>
            <person name="Doyle S."/>
        </authorList>
    </citation>
    <scope>NUCLEOTIDE SEQUENCE [LARGE SCALE GENOMIC DNA]</scope>
    <source>
        <strain evidence="2 3">NCTC13532</strain>
    </source>
</reference>
<gene>
    <name evidence="1" type="ORF">EG340_11380</name>
    <name evidence="2" type="ORF">NCTC13532_02559</name>
</gene>
<name>A0A381FKC2_9FLAO</name>
<reference evidence="1 4" key="2">
    <citation type="submission" date="2018-11" db="EMBL/GenBank/DDBJ databases">
        <title>Proposal to divide the Flavobacteriaceae and reorganize its genera based on Amino Acid Identity values calculated from whole genome sequences.</title>
        <authorList>
            <person name="Nicholson A.C."/>
            <person name="Gulvik C.A."/>
            <person name="Whitney A.M."/>
            <person name="Humrighouse B.W."/>
            <person name="Bell M."/>
            <person name="Holmes B."/>
            <person name="Steigerwalt A."/>
            <person name="Villarma A."/>
            <person name="Sheth M."/>
            <person name="Batra D."/>
            <person name="Pryor J."/>
            <person name="Bernardet J.-F."/>
            <person name="Hugo C."/>
            <person name="Kampfer P."/>
            <person name="Newman J."/>
            <person name="Mcquiston J.R."/>
        </authorList>
    </citation>
    <scope>NUCLEOTIDE SEQUENCE [LARGE SCALE GENOMIC DNA]</scope>
    <source>
        <strain evidence="1 4">G0211</strain>
    </source>
</reference>
<protein>
    <submittedName>
        <fullName evidence="2">Uncharacterized protein</fullName>
    </submittedName>
</protein>
<dbReference type="Proteomes" id="UP000269076">
    <property type="component" value="Chromosome"/>
</dbReference>
<sequence length="60" mass="7362">MRNNFKEKHKLPLTFRYIEMIKNKSNKKKNSNTVFYTKCTKYETDFYAIEKPIKPLVRML</sequence>
<organism evidence="2 3">
    <name type="scientific">Chryseobacterium indoltheticum</name>
    <dbReference type="NCBI Taxonomy" id="254"/>
    <lineage>
        <taxon>Bacteria</taxon>
        <taxon>Pseudomonadati</taxon>
        <taxon>Bacteroidota</taxon>
        <taxon>Flavobacteriia</taxon>
        <taxon>Flavobacteriales</taxon>
        <taxon>Weeksellaceae</taxon>
        <taxon>Chryseobacterium group</taxon>
        <taxon>Chryseobacterium</taxon>
    </lineage>
</organism>
<evidence type="ECO:0000313" key="3">
    <source>
        <dbReference type="Proteomes" id="UP000254282"/>
    </source>
</evidence>
<accession>A0A381FKC2</accession>
<dbReference type="AlphaFoldDB" id="A0A381FKC2"/>
<evidence type="ECO:0000313" key="4">
    <source>
        <dbReference type="Proteomes" id="UP000269076"/>
    </source>
</evidence>
<dbReference type="EMBL" id="UFVR01000004">
    <property type="protein sequence ID" value="SUX46999.1"/>
    <property type="molecule type" value="Genomic_DNA"/>
</dbReference>
<evidence type="ECO:0000313" key="2">
    <source>
        <dbReference type="EMBL" id="SUX46999.1"/>
    </source>
</evidence>
<evidence type="ECO:0000313" key="1">
    <source>
        <dbReference type="EMBL" id="AZA61605.1"/>
    </source>
</evidence>
<dbReference type="Proteomes" id="UP000254282">
    <property type="component" value="Unassembled WGS sequence"/>
</dbReference>
<dbReference type="EMBL" id="CP033928">
    <property type="protein sequence ID" value="AZA61605.1"/>
    <property type="molecule type" value="Genomic_DNA"/>
</dbReference>
<proteinExistence type="predicted"/>